<reference evidence="6 7" key="1">
    <citation type="submission" date="2020-11" db="EMBL/GenBank/DDBJ databases">
        <authorList>
            <person name="Wallbank WR R."/>
            <person name="Pardo Diaz C."/>
            <person name="Kozak K."/>
            <person name="Martin S."/>
            <person name="Jiggins C."/>
            <person name="Moest M."/>
            <person name="Warren A I."/>
            <person name="Generalovic N T."/>
            <person name="Byers J.R.P. K."/>
            <person name="Montejo-Kovacevich G."/>
            <person name="Yen C E."/>
        </authorList>
    </citation>
    <scope>NUCLEOTIDE SEQUENCE [LARGE SCALE GENOMIC DNA]</scope>
</reference>
<dbReference type="Pfam" id="PF23410">
    <property type="entry name" value="Beta-prop_VPS8"/>
    <property type="match status" value="1"/>
</dbReference>
<dbReference type="EMBL" id="LR899010">
    <property type="protein sequence ID" value="CAD7083406.1"/>
    <property type="molecule type" value="Genomic_DNA"/>
</dbReference>
<organism evidence="6 7">
    <name type="scientific">Hermetia illucens</name>
    <name type="common">Black soldier fly</name>
    <dbReference type="NCBI Taxonomy" id="343691"/>
    <lineage>
        <taxon>Eukaryota</taxon>
        <taxon>Metazoa</taxon>
        <taxon>Ecdysozoa</taxon>
        <taxon>Arthropoda</taxon>
        <taxon>Hexapoda</taxon>
        <taxon>Insecta</taxon>
        <taxon>Pterygota</taxon>
        <taxon>Neoptera</taxon>
        <taxon>Endopterygota</taxon>
        <taxon>Diptera</taxon>
        <taxon>Brachycera</taxon>
        <taxon>Stratiomyomorpha</taxon>
        <taxon>Stratiomyidae</taxon>
        <taxon>Hermetiinae</taxon>
        <taxon>Hermetia</taxon>
    </lineage>
</organism>
<keyword evidence="2 4" id="KW-0863">Zinc-finger</keyword>
<evidence type="ECO:0000313" key="7">
    <source>
        <dbReference type="Proteomes" id="UP000594454"/>
    </source>
</evidence>
<sequence>MNELKAPSLQSLLESDRGSNDSLLAESLQLDIEDLDDDEYSIPALDTLPTLESVLSELEGDSDIASEVQFTSATPTPSVDESSRGGSILRHVILQGISSQISSAADRINAGSATAVAISQMIALGTSHGHILNFDSSQTLRWAHQDQTSQGAVSALAFNEDVTRLLAGFARGLVIMIDTASGDVLRSMTDVITPNTGVLSIKWTGRPALALCSDSGGSVWSLSFTRKLGIRGCASRCLFSGARGEVCAMEPLILEDDGHELQNYSIIALATLSKYLVVTIRPRLRVAKFNVLDGPRDCLPLLAWQMVLIQAADTSRTVDPVLAVARGNQLFFHQIFINNGRIDLLFLRKVHLGYNLLALHWLGSKSIACLDTSEMLHLVDVRSSKEVECVDMANAGLVYSSAQFKGLATGGNVSPALALAGTHACYNSVASKGTQLYILGARSLNVVSVRHWNERISYLVHNHRWAEACELALDGYRAAGDRPRRKQQAHDRIVELFHEYVSSTNRTPEFCLGPIMKCLIEIGELDLLWQELWDRLTSPGLFLQLITEHIENDEIKRINPNIAQALVDYWANLSPARLEDIILKLDWTCLDLHQVLTVAKAKKLYKAQIYLNTHALSDYTISLMEFIPLVESESRDLGNCLLVYISSCLAGRGYPAGEIPPDQVPNVKHDVLRCLTSIHSIRSDENEFHYPYLRALLRFDTRETLNVISLAFQEKEFSGELGMSHRQRIVNILLEIMTSENATWSQIGCLLNFISQQVSAHCLPDDASLVERITDYLVKENIDGESPREHSEREQAWLELISSNHLSHIPLEQQLVLASRAKCYCVREYLLEKLNEYDEILECYLNNPYRHLEVFMYIEQHAANPERKIYLQVLKNFPALMRIDYDRMTKIVVDHFSEKVPEFVRALSNEPKLLYLFLGQLSRYGLALDVAQNEKYLELMCQENPEQVKEFLTSSENYRLENALEIVTKFHLTQCCIYLYEKQGDYQVAFNLSMELLREAPESTAETYAHQIMLLCSRASQVLSEKQREDFWFPLLTLVLSRPDLSSITRSALHLAGQHVDLSKLVQLVLQCGTQSGSFGDIKDLLVGMLSNSRYENLLLETTARILGRDLHNKFAVERKAANRGLWVTVIKCVVCRQRLYNQMDVLVFGACGHSIHQACCSDRISKSSCPRCGAKMASDEPIELAKPKLRIVDIDSRHSDSISSTNNSEMLNVKAPPRQFHC</sequence>
<dbReference type="SUPFAM" id="SSF50978">
    <property type="entry name" value="WD40 repeat-like"/>
    <property type="match status" value="1"/>
</dbReference>
<comment type="similarity">
    <text evidence="1">Belongs to the VPS8 family.</text>
</comment>
<dbReference type="InterPro" id="IPR015943">
    <property type="entry name" value="WD40/YVTN_repeat-like_dom_sf"/>
</dbReference>
<dbReference type="Gene3D" id="2.130.10.10">
    <property type="entry name" value="YVTN repeat-like/Quinoprotein amine dehydrogenase"/>
    <property type="match status" value="1"/>
</dbReference>
<accession>A0A7R8YS02</accession>
<dbReference type="GO" id="GO:0008270">
    <property type="term" value="F:zinc ion binding"/>
    <property type="evidence" value="ECO:0007669"/>
    <property type="project" value="UniProtKB-KW"/>
</dbReference>
<dbReference type="Pfam" id="PF23556">
    <property type="entry name" value="TPR_Vps41"/>
    <property type="match status" value="1"/>
</dbReference>
<dbReference type="InterPro" id="IPR025941">
    <property type="entry name" value="Vps8_central_dom"/>
</dbReference>
<dbReference type="InParanoid" id="A0A7R8YS02"/>
<name>A0A7R8YS02_HERIL</name>
<dbReference type="PROSITE" id="PS50089">
    <property type="entry name" value="ZF_RING_2"/>
    <property type="match status" value="1"/>
</dbReference>
<dbReference type="InterPro" id="IPR001841">
    <property type="entry name" value="Znf_RING"/>
</dbReference>
<dbReference type="GO" id="GO:0006623">
    <property type="term" value="P:protein targeting to vacuole"/>
    <property type="evidence" value="ECO:0007669"/>
    <property type="project" value="InterPro"/>
</dbReference>
<keyword evidence="3" id="KW-0862">Zinc</keyword>
<keyword evidence="2 4" id="KW-0479">Metal-binding</keyword>
<evidence type="ECO:0000256" key="4">
    <source>
        <dbReference type="PROSITE-ProRule" id="PRU00175"/>
    </source>
</evidence>
<dbReference type="PANTHER" id="PTHR12616">
    <property type="entry name" value="VACUOLAR PROTEIN SORTING VPS41"/>
    <property type="match status" value="1"/>
</dbReference>
<dbReference type="GO" id="GO:0005770">
    <property type="term" value="C:late endosome"/>
    <property type="evidence" value="ECO:0007669"/>
    <property type="project" value="TreeGrafter"/>
</dbReference>
<evidence type="ECO:0000259" key="5">
    <source>
        <dbReference type="PROSITE" id="PS50089"/>
    </source>
</evidence>
<dbReference type="Pfam" id="PF12816">
    <property type="entry name" value="TPR_Vps8"/>
    <property type="match status" value="1"/>
</dbReference>
<dbReference type="InterPro" id="IPR013083">
    <property type="entry name" value="Znf_RING/FYVE/PHD"/>
</dbReference>
<feature type="domain" description="RING-type" evidence="5">
    <location>
        <begin position="1133"/>
        <end position="1173"/>
    </location>
</feature>
<dbReference type="OMA" id="NQLFFHQ"/>
<dbReference type="OrthoDB" id="289913at2759"/>
<dbReference type="InterPro" id="IPR045111">
    <property type="entry name" value="Vps41/Vps8"/>
</dbReference>
<evidence type="ECO:0000256" key="3">
    <source>
        <dbReference type="ARBA" id="ARBA00022833"/>
    </source>
</evidence>
<evidence type="ECO:0000256" key="2">
    <source>
        <dbReference type="ARBA" id="ARBA00022771"/>
    </source>
</evidence>
<dbReference type="FunCoup" id="A0A7R8YS02">
    <property type="interactions" value="1757"/>
</dbReference>
<protein>
    <recommendedName>
        <fullName evidence="5">RING-type domain-containing protein</fullName>
    </recommendedName>
</protein>
<dbReference type="PANTHER" id="PTHR12616:SF8">
    <property type="entry name" value="VACUOLAR PROTEIN SORTING-ASSOCIATED PROTEIN 8 HOMOLOG"/>
    <property type="match status" value="1"/>
</dbReference>
<gene>
    <name evidence="6" type="ORF">HERILL_LOCUS6370</name>
</gene>
<dbReference type="SUPFAM" id="SSF57850">
    <property type="entry name" value="RING/U-box"/>
    <property type="match status" value="1"/>
</dbReference>
<evidence type="ECO:0000256" key="1">
    <source>
        <dbReference type="ARBA" id="ARBA00009422"/>
    </source>
</evidence>
<evidence type="ECO:0000313" key="6">
    <source>
        <dbReference type="EMBL" id="CAD7083406.1"/>
    </source>
</evidence>
<dbReference type="InterPro" id="IPR036322">
    <property type="entry name" value="WD40_repeat_dom_sf"/>
</dbReference>
<dbReference type="Gene3D" id="3.30.40.10">
    <property type="entry name" value="Zinc/RING finger domain, C3HC4 (zinc finger)"/>
    <property type="match status" value="1"/>
</dbReference>
<dbReference type="GO" id="GO:0034058">
    <property type="term" value="P:endosomal vesicle fusion"/>
    <property type="evidence" value="ECO:0007669"/>
    <property type="project" value="TreeGrafter"/>
</dbReference>
<dbReference type="AlphaFoldDB" id="A0A7R8YS02"/>
<dbReference type="Proteomes" id="UP000594454">
    <property type="component" value="Chromosome 2"/>
</dbReference>
<dbReference type="SMART" id="SM00184">
    <property type="entry name" value="RING"/>
    <property type="match status" value="1"/>
</dbReference>
<dbReference type="GO" id="GO:0030897">
    <property type="term" value="C:HOPS complex"/>
    <property type="evidence" value="ECO:0007669"/>
    <property type="project" value="TreeGrafter"/>
</dbReference>
<keyword evidence="7" id="KW-1185">Reference proteome</keyword>
<proteinExistence type="inferred from homology"/>